<dbReference type="PATRIC" id="fig|316.77.peg.4132"/>
<gene>
    <name evidence="1" type="ORF">CH92_20670</name>
</gene>
<sequence>MQIILVRHGRPAHSAAPWSTPAGMKAWVERYNAANIAADERPERLVQLAGSVGAVLCSSLLRCVESRSCLSCECGIEPDPLFAEAHLPYPDWPVPLLPSRVWRVAFRTAWFCGFADHTEHVDESTRRAGAAAEKLIQLAEAHESVLLIGHRVMNVLIAKQLRKRGWRGPALPLLTKYWEPSHYHKRL</sequence>
<name>W8RFQ1_STUST</name>
<proteinExistence type="predicted"/>
<dbReference type="Proteomes" id="UP000019522">
    <property type="component" value="Chromosome"/>
</dbReference>
<evidence type="ECO:0008006" key="3">
    <source>
        <dbReference type="Google" id="ProtNLM"/>
    </source>
</evidence>
<dbReference type="RefSeq" id="WP_025243578.1">
    <property type="nucleotide sequence ID" value="NZ_CP007441.1"/>
</dbReference>
<dbReference type="SUPFAM" id="SSF53254">
    <property type="entry name" value="Phosphoglycerate mutase-like"/>
    <property type="match status" value="1"/>
</dbReference>
<dbReference type="InterPro" id="IPR029033">
    <property type="entry name" value="His_PPase_superfam"/>
</dbReference>
<dbReference type="KEGG" id="pstt:CH92_20670"/>
<evidence type="ECO:0000313" key="1">
    <source>
        <dbReference type="EMBL" id="AHL77362.1"/>
    </source>
</evidence>
<evidence type="ECO:0000313" key="2">
    <source>
        <dbReference type="Proteomes" id="UP000019522"/>
    </source>
</evidence>
<dbReference type="EMBL" id="CP007441">
    <property type="protein sequence ID" value="AHL77362.1"/>
    <property type="molecule type" value="Genomic_DNA"/>
</dbReference>
<reference evidence="2" key="1">
    <citation type="journal article" date="2014" name="Genome Announc.">
        <title>Complete Genome Sequence of the Highly Transformable Pseudomonas stutzeri Strain 28a24.</title>
        <authorList>
            <person name="Smith B.A."/>
            <person name="Dougherty K.M."/>
            <person name="Baltrus D.A."/>
        </authorList>
    </citation>
    <scope>NUCLEOTIDE SEQUENCE [LARGE SCALE GENOMIC DNA]</scope>
    <source>
        <strain evidence="2">28a24</strain>
    </source>
</reference>
<dbReference type="OrthoDB" id="9156506at2"/>
<organism evidence="1 2">
    <name type="scientific">Stutzerimonas stutzeri</name>
    <name type="common">Pseudomonas stutzeri</name>
    <dbReference type="NCBI Taxonomy" id="316"/>
    <lineage>
        <taxon>Bacteria</taxon>
        <taxon>Pseudomonadati</taxon>
        <taxon>Pseudomonadota</taxon>
        <taxon>Gammaproteobacteria</taxon>
        <taxon>Pseudomonadales</taxon>
        <taxon>Pseudomonadaceae</taxon>
        <taxon>Stutzerimonas</taxon>
    </lineage>
</organism>
<dbReference type="AlphaFoldDB" id="W8RFQ1"/>
<accession>W8RFQ1</accession>
<protein>
    <recommendedName>
        <fullName evidence="3">Fructose-2,6-bisphosphatase</fullName>
    </recommendedName>
</protein>
<dbReference type="Gene3D" id="3.40.50.1240">
    <property type="entry name" value="Phosphoglycerate mutase-like"/>
    <property type="match status" value="1"/>
</dbReference>
<reference evidence="1 2" key="2">
    <citation type="submission" date="2014-03" db="EMBL/GenBank/DDBJ databases">
        <authorList>
            <person name="Baltrus D."/>
            <person name="Dougherty K."/>
        </authorList>
    </citation>
    <scope>NUCLEOTIDE SEQUENCE</scope>
    <source>
        <strain evidence="1 2">28a24</strain>
    </source>
</reference>